<dbReference type="InterPro" id="IPR002575">
    <property type="entry name" value="Aminoglycoside_PTrfase"/>
</dbReference>
<keyword evidence="3" id="KW-1185">Reference proteome</keyword>
<dbReference type="KEGG" id="gce:KYE46_02600"/>
<dbReference type="EMBL" id="CP079194">
    <property type="protein sequence ID" value="QXT40165.1"/>
    <property type="molecule type" value="Genomic_DNA"/>
</dbReference>
<sequence>MSHAAFLAAAGWGGAEATPLAGDASTRRYLRLSRDGRTAILMVAPVSTAAEQASYTAFRKICTHLRSLTLSAPEELHASPRDGLILMEDLGDISLSRLLESRPDEAREAYETAAALLQIVKRQNVPDLAAPDAEEMARMTALTFDFVENSDALRVKVLSGLAQALASHAPGPSVLSLRDVHADNLMWLPKRSAEARVGLLDFQDAMMLPDGYDLASLLDDPRRVVPEDWRCALIEAHSTPTRIATLSLQRNLRILGIFRRLSTSFGKPAYAAYLPRTRALVARAAAAVPELQGPVTELLDRTAHWVEP</sequence>
<dbReference type="AlphaFoldDB" id="A0A8F6YD85"/>
<evidence type="ECO:0000259" key="1">
    <source>
        <dbReference type="Pfam" id="PF01636"/>
    </source>
</evidence>
<organism evidence="2 3">
    <name type="scientific">Gymnodinialimonas ceratoperidinii</name>
    <dbReference type="NCBI Taxonomy" id="2856823"/>
    <lineage>
        <taxon>Bacteria</taxon>
        <taxon>Pseudomonadati</taxon>
        <taxon>Pseudomonadota</taxon>
        <taxon>Alphaproteobacteria</taxon>
        <taxon>Rhodobacterales</taxon>
        <taxon>Paracoccaceae</taxon>
        <taxon>Gymnodinialimonas</taxon>
    </lineage>
</organism>
<evidence type="ECO:0000313" key="3">
    <source>
        <dbReference type="Proteomes" id="UP000825009"/>
    </source>
</evidence>
<name>A0A8F6YD85_9RHOB</name>
<gene>
    <name evidence="2" type="ORF">KYE46_02600</name>
</gene>
<dbReference type="Proteomes" id="UP000825009">
    <property type="component" value="Chromosome"/>
</dbReference>
<dbReference type="Pfam" id="PF01636">
    <property type="entry name" value="APH"/>
    <property type="match status" value="1"/>
</dbReference>
<protein>
    <submittedName>
        <fullName evidence="2">Phosphotransferase</fullName>
    </submittedName>
</protein>
<evidence type="ECO:0000313" key="2">
    <source>
        <dbReference type="EMBL" id="QXT40165.1"/>
    </source>
</evidence>
<dbReference type="RefSeq" id="WP_219003258.1">
    <property type="nucleotide sequence ID" value="NZ_CP079194.1"/>
</dbReference>
<proteinExistence type="predicted"/>
<accession>A0A8F6YD85</accession>
<feature type="domain" description="Aminoglycoside phosphotransferase" evidence="1">
    <location>
        <begin position="17"/>
        <end position="235"/>
    </location>
</feature>
<reference evidence="2 3" key="1">
    <citation type="submission" date="2021-07" db="EMBL/GenBank/DDBJ databases">
        <title>A novel Jannaschia species isolated from marine dinoflagellate Ceratoperidinium margalefii.</title>
        <authorList>
            <person name="Jiang Y."/>
            <person name="Li Z."/>
        </authorList>
    </citation>
    <scope>NUCLEOTIDE SEQUENCE [LARGE SCALE GENOMIC DNA]</scope>
    <source>
        <strain evidence="2 3">J12C1-MA-4</strain>
    </source>
</reference>